<evidence type="ECO:0000313" key="2">
    <source>
        <dbReference type="EMBL" id="RZU30807.1"/>
    </source>
</evidence>
<name>A0A4Q7Y1Y6_9ACTN</name>
<evidence type="ECO:0000313" key="3">
    <source>
        <dbReference type="Proteomes" id="UP000292507"/>
    </source>
</evidence>
<dbReference type="PROSITE" id="PS51257">
    <property type="entry name" value="PROKAR_LIPOPROTEIN"/>
    <property type="match status" value="1"/>
</dbReference>
<dbReference type="InterPro" id="IPR015943">
    <property type="entry name" value="WD40/YVTN_repeat-like_dom_sf"/>
</dbReference>
<dbReference type="Proteomes" id="UP000292507">
    <property type="component" value="Unassembled WGS sequence"/>
</dbReference>
<comment type="caution">
    <text evidence="2">The sequence shown here is derived from an EMBL/GenBank/DDBJ whole genome shotgun (WGS) entry which is preliminary data.</text>
</comment>
<dbReference type="EMBL" id="SHKV01000001">
    <property type="protein sequence ID" value="RZU30807.1"/>
    <property type="molecule type" value="Genomic_DNA"/>
</dbReference>
<dbReference type="RefSeq" id="WP_165400416.1">
    <property type="nucleotide sequence ID" value="NZ_POQT01000004.1"/>
</dbReference>
<proteinExistence type="predicted"/>
<dbReference type="Gene3D" id="2.130.10.10">
    <property type="entry name" value="YVTN repeat-like/Quinoprotein amine dehydrogenase"/>
    <property type="match status" value="2"/>
</dbReference>
<sequence length="281" mass="27682">MLRATAASAVVVALAAGCSSSGSGPTAAAPSADAGVLPSAHVHAVAIDPGDGALLLDTHEGLLEVGADGELAPTGPVIDLMGFTVVGPDHYLASGHPGLRVDLPQPVGLIETTDGGRSWTPLSRQGESDFHALTAGDAGILGFDGALRRSADGRTWEQSTIPAEPHTLSAAPDGTTVLATTAAGLLRSADAGTSWSPVAGAPLLHVVTWAGDGSTAAGVDPGGTLWTSSDAGSSWQERAAVGVAPNAVAADADASRIVVVTEAGLLESADGGVTFTPRLAP</sequence>
<dbReference type="AlphaFoldDB" id="A0A4Q7Y1Y6"/>
<reference evidence="2 3" key="1">
    <citation type="submission" date="2019-02" db="EMBL/GenBank/DDBJ databases">
        <title>Sequencing the genomes of 1000 actinobacteria strains.</title>
        <authorList>
            <person name="Klenk H.-P."/>
        </authorList>
    </citation>
    <scope>NUCLEOTIDE SEQUENCE [LARGE SCALE GENOMIC DNA]</scope>
    <source>
        <strain evidence="2 3">DSM 44509</strain>
    </source>
</reference>
<keyword evidence="3" id="KW-1185">Reference proteome</keyword>
<evidence type="ECO:0008006" key="4">
    <source>
        <dbReference type="Google" id="ProtNLM"/>
    </source>
</evidence>
<gene>
    <name evidence="2" type="ORF">BKA19_0435</name>
</gene>
<dbReference type="InterPro" id="IPR054817">
    <property type="entry name" value="Glycosyl_F510_1955-like"/>
</dbReference>
<keyword evidence="1" id="KW-0732">Signal</keyword>
<accession>A0A4Q7Y1Y6</accession>
<evidence type="ECO:0000256" key="1">
    <source>
        <dbReference type="SAM" id="SignalP"/>
    </source>
</evidence>
<dbReference type="SUPFAM" id="SSF110296">
    <property type="entry name" value="Oligoxyloglucan reducing end-specific cellobiohydrolase"/>
    <property type="match status" value="1"/>
</dbReference>
<feature type="signal peptide" evidence="1">
    <location>
        <begin position="1"/>
        <end position="28"/>
    </location>
</feature>
<organism evidence="2 3">
    <name type="scientific">Blastococcus saxobsidens</name>
    <dbReference type="NCBI Taxonomy" id="138336"/>
    <lineage>
        <taxon>Bacteria</taxon>
        <taxon>Bacillati</taxon>
        <taxon>Actinomycetota</taxon>
        <taxon>Actinomycetes</taxon>
        <taxon>Geodermatophilales</taxon>
        <taxon>Geodermatophilaceae</taxon>
        <taxon>Blastococcus</taxon>
    </lineage>
</organism>
<dbReference type="NCBIfam" id="NF045728">
    <property type="entry name" value="glycosyl_F510_1955"/>
    <property type="match status" value="1"/>
</dbReference>
<feature type="chain" id="PRO_5020252574" description="Exo-alpha-sialidase" evidence="1">
    <location>
        <begin position="29"/>
        <end position="281"/>
    </location>
</feature>
<protein>
    <recommendedName>
        <fullName evidence="4">Exo-alpha-sialidase</fullName>
    </recommendedName>
</protein>